<name>A0A170W5D3_TRIIF</name>
<proteinExistence type="predicted"/>
<dbReference type="AlphaFoldDB" id="A0A170W5D3"/>
<sequence length="83" mass="9307">MSGTCTVNYKVKNSDHIIKIKDNCILSNSTAFKTTVWGGKLISRRKGDIFLENGKIISVSSWEEHVLTPYLSELIKSNMSSKN</sequence>
<reference evidence="1" key="1">
    <citation type="submission" date="2016-04" db="EMBL/GenBank/DDBJ databases">
        <authorList>
            <person name="Calderon-Fernandez G.M.Sr."/>
        </authorList>
    </citation>
    <scope>NUCLEOTIDE SEQUENCE</scope>
    <source>
        <strain evidence="1">Int1</strain>
        <tissue evidence="1">Integument</tissue>
    </source>
</reference>
<dbReference type="EMBL" id="GEMB01006111">
    <property type="protein sequence ID" value="JAR97216.1"/>
    <property type="molecule type" value="Transcribed_RNA"/>
</dbReference>
<protein>
    <submittedName>
        <fullName evidence="1">Microsomal triglyceride transfer protein large subunit</fullName>
    </submittedName>
</protein>
<reference evidence="1" key="2">
    <citation type="journal article" date="2017" name="J. Med. Entomol.">
        <title>Transcriptome Analysis of the Triatoma infestans (Hemiptera: Reduviidae) Integument.</title>
        <authorList>
            <person name="Calderon-Fernandez G.M."/>
            <person name="Moriconi D.E."/>
            <person name="Dulbecco A.B."/>
            <person name="Juarez M.P."/>
        </authorList>
    </citation>
    <scope>NUCLEOTIDE SEQUENCE</scope>
    <source>
        <strain evidence="1">Int1</strain>
        <tissue evidence="1">Integument</tissue>
    </source>
</reference>
<accession>A0A170W5D3</accession>
<evidence type="ECO:0000313" key="1">
    <source>
        <dbReference type="EMBL" id="JAR97216.1"/>
    </source>
</evidence>
<organism evidence="1">
    <name type="scientific">Triatoma infestans</name>
    <name type="common">Assassin bug</name>
    <dbReference type="NCBI Taxonomy" id="30076"/>
    <lineage>
        <taxon>Eukaryota</taxon>
        <taxon>Metazoa</taxon>
        <taxon>Ecdysozoa</taxon>
        <taxon>Arthropoda</taxon>
        <taxon>Hexapoda</taxon>
        <taxon>Insecta</taxon>
        <taxon>Pterygota</taxon>
        <taxon>Neoptera</taxon>
        <taxon>Paraneoptera</taxon>
        <taxon>Hemiptera</taxon>
        <taxon>Heteroptera</taxon>
        <taxon>Panheteroptera</taxon>
        <taxon>Cimicomorpha</taxon>
        <taxon>Reduviidae</taxon>
        <taxon>Triatominae</taxon>
        <taxon>Triatoma</taxon>
    </lineage>
</organism>